<evidence type="ECO:0000313" key="8">
    <source>
        <dbReference type="EMBL" id="TDU43026.1"/>
    </source>
</evidence>
<dbReference type="Pfam" id="PF09685">
    <property type="entry name" value="MamF_MmsF"/>
    <property type="match status" value="1"/>
</dbReference>
<dbReference type="GO" id="GO:0003677">
    <property type="term" value="F:DNA binding"/>
    <property type="evidence" value="ECO:0007669"/>
    <property type="project" value="UniProtKB-KW"/>
</dbReference>
<dbReference type="EMBL" id="SOBW01000007">
    <property type="protein sequence ID" value="TDU43026.1"/>
    <property type="molecule type" value="Genomic_DNA"/>
</dbReference>
<dbReference type="SMART" id="SM00530">
    <property type="entry name" value="HTH_XRE"/>
    <property type="match status" value="1"/>
</dbReference>
<evidence type="ECO:0000313" key="9">
    <source>
        <dbReference type="Proteomes" id="UP000294689"/>
    </source>
</evidence>
<organism evidence="8 9">
    <name type="scientific">Gelidibacter sediminis</name>
    <dbReference type="NCBI Taxonomy" id="1608710"/>
    <lineage>
        <taxon>Bacteria</taxon>
        <taxon>Pseudomonadati</taxon>
        <taxon>Bacteroidota</taxon>
        <taxon>Flavobacteriia</taxon>
        <taxon>Flavobacteriales</taxon>
        <taxon>Flavobacteriaceae</taxon>
        <taxon>Gelidibacter</taxon>
    </lineage>
</organism>
<accession>A0A4V3F961</accession>
<dbReference type="PROSITE" id="PS50943">
    <property type="entry name" value="HTH_CROC1"/>
    <property type="match status" value="1"/>
</dbReference>
<dbReference type="GO" id="GO:0005829">
    <property type="term" value="C:cytosol"/>
    <property type="evidence" value="ECO:0007669"/>
    <property type="project" value="TreeGrafter"/>
</dbReference>
<keyword evidence="2 6" id="KW-0812">Transmembrane</keyword>
<reference evidence="8 9" key="1">
    <citation type="submission" date="2019-03" db="EMBL/GenBank/DDBJ databases">
        <title>Genomic Encyclopedia of Archaeal and Bacterial Type Strains, Phase II (KMG-II): from individual species to whole genera.</title>
        <authorList>
            <person name="Goeker M."/>
        </authorList>
    </citation>
    <scope>NUCLEOTIDE SEQUENCE [LARGE SCALE GENOMIC DNA]</scope>
    <source>
        <strain evidence="8 9">DSM 28135</strain>
    </source>
</reference>
<feature type="transmembrane region" description="Helical" evidence="6">
    <location>
        <begin position="123"/>
        <end position="148"/>
    </location>
</feature>
<name>A0A4V3F961_9FLAO</name>
<evidence type="ECO:0000256" key="6">
    <source>
        <dbReference type="SAM" id="Phobius"/>
    </source>
</evidence>
<dbReference type="PANTHER" id="PTHR46797">
    <property type="entry name" value="HTH-TYPE TRANSCRIPTIONAL REGULATOR"/>
    <property type="match status" value="1"/>
</dbReference>
<dbReference type="Pfam" id="PF01381">
    <property type="entry name" value="HTH_3"/>
    <property type="match status" value="1"/>
</dbReference>
<evidence type="ECO:0000256" key="1">
    <source>
        <dbReference type="ARBA" id="ARBA00004141"/>
    </source>
</evidence>
<evidence type="ECO:0000259" key="7">
    <source>
        <dbReference type="PROSITE" id="PS50943"/>
    </source>
</evidence>
<dbReference type="RefSeq" id="WP_133756523.1">
    <property type="nucleotide sequence ID" value="NZ_SOBW01000007.1"/>
</dbReference>
<dbReference type="Proteomes" id="UP000294689">
    <property type="component" value="Unassembled WGS sequence"/>
</dbReference>
<feature type="transmembrane region" description="Helical" evidence="6">
    <location>
        <begin position="75"/>
        <end position="103"/>
    </location>
</feature>
<dbReference type="InterPro" id="IPR050807">
    <property type="entry name" value="TransReg_Diox_bact_type"/>
</dbReference>
<dbReference type="InterPro" id="IPR010982">
    <property type="entry name" value="Lambda_DNA-bd_dom_sf"/>
</dbReference>
<dbReference type="AlphaFoldDB" id="A0A4V3F961"/>
<dbReference type="SUPFAM" id="SSF47413">
    <property type="entry name" value="lambda repressor-like DNA-binding domains"/>
    <property type="match status" value="1"/>
</dbReference>
<dbReference type="OrthoDB" id="1357763at2"/>
<dbReference type="InterPro" id="IPR001387">
    <property type="entry name" value="Cro/C1-type_HTH"/>
</dbReference>
<dbReference type="InterPro" id="IPR019109">
    <property type="entry name" value="MamF_MmsF"/>
</dbReference>
<evidence type="ECO:0000256" key="2">
    <source>
        <dbReference type="ARBA" id="ARBA00022692"/>
    </source>
</evidence>
<keyword evidence="4" id="KW-0238">DNA-binding</keyword>
<dbReference type="PANTHER" id="PTHR46797:SF1">
    <property type="entry name" value="METHYLPHOSPHONATE SYNTHASE"/>
    <property type="match status" value="1"/>
</dbReference>
<keyword evidence="5 6" id="KW-0472">Membrane</keyword>
<evidence type="ECO:0000256" key="4">
    <source>
        <dbReference type="ARBA" id="ARBA00023125"/>
    </source>
</evidence>
<evidence type="ECO:0000256" key="3">
    <source>
        <dbReference type="ARBA" id="ARBA00022989"/>
    </source>
</evidence>
<keyword evidence="9" id="KW-1185">Reference proteome</keyword>
<dbReference type="CDD" id="cd00093">
    <property type="entry name" value="HTH_XRE"/>
    <property type="match status" value="1"/>
</dbReference>
<feature type="domain" description="HTH cro/C1-type" evidence="7">
    <location>
        <begin position="10"/>
        <end position="64"/>
    </location>
</feature>
<feature type="transmembrane region" description="Helical" evidence="6">
    <location>
        <begin position="160"/>
        <end position="180"/>
    </location>
</feature>
<evidence type="ECO:0000256" key="5">
    <source>
        <dbReference type="ARBA" id="ARBA00023136"/>
    </source>
</evidence>
<comment type="subcellular location">
    <subcellularLocation>
        <location evidence="1">Membrane</location>
        <topology evidence="1">Multi-pass membrane protein</topology>
    </subcellularLocation>
</comment>
<sequence length="198" mass="22712">MDNISLAQRVKELRNKKGFSQEKLADESGLSLRTIQRIENNETVPRGDTLKRLAIALDSSPDYIVDWKTQEDKGYLILMSLSALGFLFFPILGIIIPLVFWILKKDKVRDVNELGKSILNFEITWCILFFSYFIFLFSGMLGAIMNVVGSGHQGVSILKIYIPVIILYTYNVVIIVMNAMRMSKNKKTLFFPAFKIFR</sequence>
<gene>
    <name evidence="8" type="ORF">BXY82_0431</name>
</gene>
<proteinExistence type="predicted"/>
<keyword evidence="3 6" id="KW-1133">Transmembrane helix</keyword>
<comment type="caution">
    <text evidence="8">The sequence shown here is derived from an EMBL/GenBank/DDBJ whole genome shotgun (WGS) entry which is preliminary data.</text>
</comment>
<dbReference type="GO" id="GO:0003700">
    <property type="term" value="F:DNA-binding transcription factor activity"/>
    <property type="evidence" value="ECO:0007669"/>
    <property type="project" value="TreeGrafter"/>
</dbReference>
<protein>
    <submittedName>
        <fullName evidence="8">Helix-turn-helix protein</fullName>
    </submittedName>
</protein>
<dbReference type="Gene3D" id="1.10.260.40">
    <property type="entry name" value="lambda repressor-like DNA-binding domains"/>
    <property type="match status" value="1"/>
</dbReference>